<organism evidence="1 2">
    <name type="scientific">Flavobacterium columnare</name>
    <dbReference type="NCBI Taxonomy" id="996"/>
    <lineage>
        <taxon>Bacteria</taxon>
        <taxon>Pseudomonadati</taxon>
        <taxon>Bacteroidota</taxon>
        <taxon>Flavobacteriia</taxon>
        <taxon>Flavobacteriales</taxon>
        <taxon>Flavobacteriaceae</taxon>
        <taxon>Flavobacterium</taxon>
    </lineage>
</organism>
<reference evidence="1 2" key="1">
    <citation type="journal article" date="2017" name="Infect. Genet. Evol.">
        <title>Comparative genome analysis of fish pathogen Flavobacterium columnare reveals extensive sequence diversity within the species.</title>
        <authorList>
            <person name="Kayansamruaj P."/>
            <person name="Dong H.T."/>
            <person name="Hirono I."/>
            <person name="Kondo H."/>
            <person name="Senapin S."/>
            <person name="Rodkhum C."/>
        </authorList>
    </citation>
    <scope>NUCLEOTIDE SEQUENCE [LARGE SCALE GENOMIC DNA]</scope>
    <source>
        <strain evidence="1 2">1214</strain>
    </source>
</reference>
<dbReference type="InterPro" id="IPR025355">
    <property type="entry name" value="DUF4259"/>
</dbReference>
<gene>
    <name evidence="1" type="ORF">BWK62_00465</name>
</gene>
<protein>
    <recommendedName>
        <fullName evidence="3">DUF4259 domain-containing protein</fullName>
    </recommendedName>
</protein>
<dbReference type="Proteomes" id="UP000198034">
    <property type="component" value="Unassembled WGS sequence"/>
</dbReference>
<accession>A0A246GED0</accession>
<dbReference type="OrthoDB" id="191350at2"/>
<proteinExistence type="predicted"/>
<dbReference type="Pfam" id="PF14078">
    <property type="entry name" value="DUF4259"/>
    <property type="match status" value="1"/>
</dbReference>
<sequence length="168" mass="19914">MGAWGIKNLENDTALDWLESLSSFITDKDIEPYLDKVLQEKEFIDDEESFISLAIAELMLHQLGTRKIEGLADRKININFSISQIEKGIKVINKILYFEEHSELRELWQESEDYESWEKYQLSIVSHLQKYLNEKAPYKSYQGKSYTKSEWIAFEQGQWENYSKNRKS</sequence>
<dbReference type="EMBL" id="MTCY01000001">
    <property type="protein sequence ID" value="OWP79745.1"/>
    <property type="molecule type" value="Genomic_DNA"/>
</dbReference>
<comment type="caution">
    <text evidence="1">The sequence shown here is derived from an EMBL/GenBank/DDBJ whole genome shotgun (WGS) entry which is preliminary data.</text>
</comment>
<dbReference type="AlphaFoldDB" id="A0A246GED0"/>
<evidence type="ECO:0008006" key="3">
    <source>
        <dbReference type="Google" id="ProtNLM"/>
    </source>
</evidence>
<evidence type="ECO:0000313" key="1">
    <source>
        <dbReference type="EMBL" id="OWP79745.1"/>
    </source>
</evidence>
<evidence type="ECO:0000313" key="2">
    <source>
        <dbReference type="Proteomes" id="UP000198034"/>
    </source>
</evidence>
<name>A0A246GED0_9FLAO</name>